<proteinExistence type="predicted"/>
<evidence type="ECO:0000256" key="5">
    <source>
        <dbReference type="SAM" id="MobiDB-lite"/>
    </source>
</evidence>
<keyword evidence="2 6" id="KW-0812">Transmembrane</keyword>
<evidence type="ECO:0000256" key="2">
    <source>
        <dbReference type="ARBA" id="ARBA00022692"/>
    </source>
</evidence>
<feature type="region of interest" description="Disordered" evidence="5">
    <location>
        <begin position="215"/>
        <end position="234"/>
    </location>
</feature>
<dbReference type="Gene3D" id="1.20.1070.10">
    <property type="entry name" value="Rhodopsin 7-helix transmembrane proteins"/>
    <property type="match status" value="1"/>
</dbReference>
<accession>A0AAD8XVJ7</accession>
<feature type="transmembrane region" description="Helical" evidence="6">
    <location>
        <begin position="100"/>
        <end position="119"/>
    </location>
</feature>
<protein>
    <submittedName>
        <fullName evidence="7">G protein-coupled receptor family protein</fullName>
    </submittedName>
</protein>
<evidence type="ECO:0000256" key="4">
    <source>
        <dbReference type="ARBA" id="ARBA00023136"/>
    </source>
</evidence>
<keyword evidence="8" id="KW-1185">Reference proteome</keyword>
<comment type="caution">
    <text evidence="7">The sequence shown here is derived from an EMBL/GenBank/DDBJ whole genome shotgun (WGS) entry which is preliminary data.</text>
</comment>
<dbReference type="EMBL" id="JATAAI010000040">
    <property type="protein sequence ID" value="KAK1734285.1"/>
    <property type="molecule type" value="Genomic_DNA"/>
</dbReference>
<evidence type="ECO:0000256" key="3">
    <source>
        <dbReference type="ARBA" id="ARBA00022989"/>
    </source>
</evidence>
<evidence type="ECO:0000256" key="6">
    <source>
        <dbReference type="SAM" id="Phobius"/>
    </source>
</evidence>
<dbReference type="PANTHER" id="PTHR23112:SF0">
    <property type="entry name" value="TRANSMEMBRANE PROTEIN 116"/>
    <property type="match status" value="1"/>
</dbReference>
<reference evidence="7" key="1">
    <citation type="submission" date="2023-06" db="EMBL/GenBank/DDBJ databases">
        <title>Survivors Of The Sea: Transcriptome response of Skeletonema marinoi to long-term dormancy.</title>
        <authorList>
            <person name="Pinder M.I.M."/>
            <person name="Kourtchenko O."/>
            <person name="Robertson E.K."/>
            <person name="Larsson T."/>
            <person name="Maumus F."/>
            <person name="Osuna-Cruz C.M."/>
            <person name="Vancaester E."/>
            <person name="Stenow R."/>
            <person name="Vandepoele K."/>
            <person name="Ploug H."/>
            <person name="Bruchert V."/>
            <person name="Godhe A."/>
            <person name="Topel M."/>
        </authorList>
    </citation>
    <scope>NUCLEOTIDE SEQUENCE</scope>
    <source>
        <strain evidence="7">R05AC</strain>
    </source>
</reference>
<name>A0AAD8XVJ7_9STRA</name>
<comment type="subcellular location">
    <subcellularLocation>
        <location evidence="1">Membrane</location>
        <topology evidence="1">Multi-pass membrane protein</topology>
    </subcellularLocation>
</comment>
<feature type="transmembrane region" description="Helical" evidence="6">
    <location>
        <begin position="174"/>
        <end position="195"/>
    </location>
</feature>
<organism evidence="7 8">
    <name type="scientific">Skeletonema marinoi</name>
    <dbReference type="NCBI Taxonomy" id="267567"/>
    <lineage>
        <taxon>Eukaryota</taxon>
        <taxon>Sar</taxon>
        <taxon>Stramenopiles</taxon>
        <taxon>Ochrophyta</taxon>
        <taxon>Bacillariophyta</taxon>
        <taxon>Coscinodiscophyceae</taxon>
        <taxon>Thalassiosirophycidae</taxon>
        <taxon>Thalassiosirales</taxon>
        <taxon>Skeletonemataceae</taxon>
        <taxon>Skeletonema</taxon>
        <taxon>Skeletonema marinoi-dohrnii complex</taxon>
    </lineage>
</organism>
<gene>
    <name evidence="7" type="ORF">QTG54_015052</name>
</gene>
<evidence type="ECO:0000256" key="1">
    <source>
        <dbReference type="ARBA" id="ARBA00004141"/>
    </source>
</evidence>
<dbReference type="GO" id="GO:0005886">
    <property type="term" value="C:plasma membrane"/>
    <property type="evidence" value="ECO:0007669"/>
    <property type="project" value="TreeGrafter"/>
</dbReference>
<keyword evidence="3 6" id="KW-1133">Transmembrane helix</keyword>
<feature type="transmembrane region" description="Helical" evidence="6">
    <location>
        <begin position="273"/>
        <end position="295"/>
    </location>
</feature>
<keyword evidence="7" id="KW-0675">Receptor</keyword>
<dbReference type="PANTHER" id="PTHR23112">
    <property type="entry name" value="G PROTEIN-COUPLED RECEPTOR 157-RELATED"/>
    <property type="match status" value="1"/>
</dbReference>
<feature type="transmembrane region" description="Helical" evidence="6">
    <location>
        <begin position="131"/>
        <end position="154"/>
    </location>
</feature>
<dbReference type="GO" id="GO:0004930">
    <property type="term" value="F:G protein-coupled receptor activity"/>
    <property type="evidence" value="ECO:0007669"/>
    <property type="project" value="TreeGrafter"/>
</dbReference>
<feature type="compositionally biased region" description="Basic residues" evidence="5">
    <location>
        <begin position="225"/>
        <end position="234"/>
    </location>
</feature>
<dbReference type="GO" id="GO:0007189">
    <property type="term" value="P:adenylate cyclase-activating G protein-coupled receptor signaling pathway"/>
    <property type="evidence" value="ECO:0007669"/>
    <property type="project" value="TreeGrafter"/>
</dbReference>
<dbReference type="Proteomes" id="UP001224775">
    <property type="component" value="Unassembled WGS sequence"/>
</dbReference>
<feature type="transmembrane region" description="Helical" evidence="6">
    <location>
        <begin position="49"/>
        <end position="72"/>
    </location>
</feature>
<feature type="transmembrane region" description="Helical" evidence="6">
    <location>
        <begin position="239"/>
        <end position="261"/>
    </location>
</feature>
<dbReference type="AlphaFoldDB" id="A0AAD8XVJ7"/>
<keyword evidence="4 6" id="KW-0472">Membrane</keyword>
<sequence length="429" mass="48417">MSNEASYTWQQKWIAIAPKPFSLLSILGSSYILKHILTSKERRSQVYHHILLGLCAYDIIASFTMFWGTWAIPSGTPNVYLASGTIGTCNAQAFLQQLGVAVPIYTAELAAYYFLVVAFGWKERQLKRIEILLHLIPSALGWTSSIVGIATNSFSDSVFWCWYSPDKYGLRFGFFYGIVWACILLVCLLMALMYMKVLMQERKVKKYQHPNVVGATQTDTDRQTKQQRREKKASASKKIAAQAILYSGSFILTWLFASWARIYEMVNGKDAPFAIQALFTIFSPLQGFFNMWIYFRPRYARYRLDHPDFSITRFICDCGGLRSRLRTSGGSARANSTYRVGFDPAVANDLHDSSNAADKLSSKSATIKKLATNGDNRHCRNSTMKVVAGEDGGIEEENDPCQRQSTVRFADVNIGIEEEKVEEIADMIP</sequence>
<evidence type="ECO:0000313" key="8">
    <source>
        <dbReference type="Proteomes" id="UP001224775"/>
    </source>
</evidence>
<dbReference type="SUPFAM" id="SSF81321">
    <property type="entry name" value="Family A G protein-coupled receptor-like"/>
    <property type="match status" value="1"/>
</dbReference>
<evidence type="ECO:0000313" key="7">
    <source>
        <dbReference type="EMBL" id="KAK1734285.1"/>
    </source>
</evidence>
<feature type="transmembrane region" description="Helical" evidence="6">
    <location>
        <begin position="20"/>
        <end position="37"/>
    </location>
</feature>